<dbReference type="InterPro" id="IPR010720">
    <property type="entry name" value="Alpha-L-AF_C"/>
</dbReference>
<keyword evidence="7" id="KW-0326">Glycosidase</keyword>
<evidence type="ECO:0000256" key="1">
    <source>
        <dbReference type="ARBA" id="ARBA00001462"/>
    </source>
</evidence>
<dbReference type="EC" id="3.2.1.55" evidence="4"/>
<dbReference type="RefSeq" id="XP_066801741.1">
    <property type="nucleotide sequence ID" value="XM_066947327.1"/>
</dbReference>
<dbReference type="SUPFAM" id="SSF51445">
    <property type="entry name" value="(Trans)glycosidases"/>
    <property type="match status" value="1"/>
</dbReference>
<evidence type="ECO:0000256" key="5">
    <source>
        <dbReference type="ARBA" id="ARBA00022801"/>
    </source>
</evidence>
<evidence type="ECO:0000256" key="3">
    <source>
        <dbReference type="ARBA" id="ARBA00007186"/>
    </source>
</evidence>
<dbReference type="KEGG" id="kne:92181485"/>
<dbReference type="SMART" id="SM00813">
    <property type="entry name" value="Alpha-L-AF_C"/>
    <property type="match status" value="1"/>
</dbReference>
<comment type="pathway">
    <text evidence="2">Glycan metabolism; L-arabinan degradation.</text>
</comment>
<dbReference type="Pfam" id="PF06964">
    <property type="entry name" value="Alpha-L-AF_C"/>
    <property type="match status" value="1"/>
</dbReference>
<dbReference type="GO" id="GO:0046373">
    <property type="term" value="P:L-arabinose metabolic process"/>
    <property type="evidence" value="ECO:0007669"/>
    <property type="project" value="InterPro"/>
</dbReference>
<dbReference type="InterPro" id="IPR013780">
    <property type="entry name" value="Glyco_hydro_b"/>
</dbReference>
<accession>A0AAW0Z090</accession>
<keyword evidence="6" id="KW-0119">Carbohydrate metabolism</keyword>
<dbReference type="PANTHER" id="PTHR43576:SF3">
    <property type="entry name" value="ALPHA-L-ARABINOFURANOSIDASE C"/>
    <property type="match status" value="1"/>
</dbReference>
<dbReference type="GO" id="GO:0000272">
    <property type="term" value="P:polysaccharide catabolic process"/>
    <property type="evidence" value="ECO:0007669"/>
    <property type="project" value="TreeGrafter"/>
</dbReference>
<evidence type="ECO:0000259" key="9">
    <source>
        <dbReference type="SMART" id="SM00813"/>
    </source>
</evidence>
<dbReference type="Proteomes" id="UP001388673">
    <property type="component" value="Unassembled WGS sequence"/>
</dbReference>
<name>A0AAW0Z090_9TREE</name>
<dbReference type="GeneID" id="92181485"/>
<dbReference type="InterPro" id="IPR055235">
    <property type="entry name" value="ASD1_cat"/>
</dbReference>
<feature type="domain" description="Alpha-L-arabinofuranosidase C-terminal" evidence="9">
    <location>
        <begin position="353"/>
        <end position="561"/>
    </location>
</feature>
<evidence type="ECO:0000256" key="7">
    <source>
        <dbReference type="ARBA" id="ARBA00023295"/>
    </source>
</evidence>
<keyword evidence="5" id="KW-0378">Hydrolase</keyword>
<proteinExistence type="inferred from homology"/>
<comment type="caution">
    <text evidence="10">The sequence shown here is derived from an EMBL/GenBank/DDBJ whole genome shotgun (WGS) entry which is preliminary data.</text>
</comment>
<evidence type="ECO:0000256" key="2">
    <source>
        <dbReference type="ARBA" id="ARBA00004834"/>
    </source>
</evidence>
<dbReference type="AlphaFoldDB" id="A0AAW0Z090"/>
<organism evidence="10 11">
    <name type="scientific">Kwoniella newhampshirensis</name>
    <dbReference type="NCBI Taxonomy" id="1651941"/>
    <lineage>
        <taxon>Eukaryota</taxon>
        <taxon>Fungi</taxon>
        <taxon>Dikarya</taxon>
        <taxon>Basidiomycota</taxon>
        <taxon>Agaricomycotina</taxon>
        <taxon>Tremellomycetes</taxon>
        <taxon>Tremellales</taxon>
        <taxon>Cryptococcaceae</taxon>
        <taxon>Kwoniella</taxon>
    </lineage>
</organism>
<dbReference type="EMBL" id="JBCAWK010000008">
    <property type="protein sequence ID" value="KAK8850310.1"/>
    <property type="molecule type" value="Genomic_DNA"/>
</dbReference>
<evidence type="ECO:0000313" key="10">
    <source>
        <dbReference type="EMBL" id="KAK8850310.1"/>
    </source>
</evidence>
<dbReference type="SUPFAM" id="SSF51011">
    <property type="entry name" value="Glycosyl hydrolase domain"/>
    <property type="match status" value="1"/>
</dbReference>
<keyword evidence="11" id="KW-1185">Reference proteome</keyword>
<evidence type="ECO:0000256" key="6">
    <source>
        <dbReference type="ARBA" id="ARBA00023277"/>
    </source>
</evidence>
<dbReference type="Gene3D" id="3.20.20.80">
    <property type="entry name" value="Glycosidases"/>
    <property type="match status" value="1"/>
</dbReference>
<evidence type="ECO:0000256" key="8">
    <source>
        <dbReference type="ARBA" id="ARBA00037415"/>
    </source>
</evidence>
<dbReference type="PANTHER" id="PTHR43576">
    <property type="entry name" value="ALPHA-L-ARABINOFURANOSIDASE C-RELATED"/>
    <property type="match status" value="1"/>
</dbReference>
<reference evidence="10 11" key="1">
    <citation type="journal article" date="2024" name="bioRxiv">
        <title>Comparative genomics of Cryptococcus and Kwoniella reveals pathogenesis evolution and contrasting karyotype dynamics via intercentromeric recombination or chromosome fusion.</title>
        <authorList>
            <person name="Coelho M.A."/>
            <person name="David-Palma M."/>
            <person name="Shea T."/>
            <person name="Bowers K."/>
            <person name="McGinley-Smith S."/>
            <person name="Mohammad A.W."/>
            <person name="Gnirke A."/>
            <person name="Yurkov A.M."/>
            <person name="Nowrousian M."/>
            <person name="Sun S."/>
            <person name="Cuomo C.A."/>
            <person name="Heitman J."/>
        </authorList>
    </citation>
    <scope>NUCLEOTIDE SEQUENCE [LARGE SCALE GENOMIC DNA]</scope>
    <source>
        <strain evidence="10 11">CBS 13917</strain>
    </source>
</reference>
<comment type="similarity">
    <text evidence="3">Belongs to the glycosyl hydrolase 51 family.</text>
</comment>
<comment type="catalytic activity">
    <reaction evidence="1">
        <text>Hydrolysis of terminal non-reducing alpha-L-arabinofuranoside residues in alpha-L-arabinosides.</text>
        <dbReference type="EC" id="3.2.1.55"/>
    </reaction>
</comment>
<sequence>MAAYNPHVSILQAIAQQGSGDFPTKPSHPATLSTIPITLDVERLVHAAEPPITDKLYSGFLEHLGRCIYGGIVDNPNAPSHEDLLEKQDKGDSVSQGRLGWRKDVMRHLAKGGELEIPMLRWPGGNFVSNYHWQDGIGPVSQRPKRIELAWLSDESNKFGTDEFIDYCRATGCEPYICLNMGSGTFEEALAWVEYCNGVGDTYWANLRRKNTGRNEPHAVKYWGLGNEMWGPWQVGNMLPFEYIRKAQQWAHALKLVDPSVKLVSCGETGATDWDREVIQTLISWADLHSIHFYTMIGHAKGSNVLGFDYEKNVFGPAAAEKHIEVCKSLIDMANISRVTQGMPAKDMKICFDEWNVWDDVKAPGTGSNGLEQTYDYTDMLGFCAWLNVLVRKHKDIGIACLAQSVNVISPLMTRPNGILKQTLYHPLALFSKYMKNGHLLQVPSFPDVYEGPSFPVYIQQGSYKPSYIDTVAVLVKTPNGLSIRLSVLNRHPEADWKAVVKIHGFKLKHVEIHEIYSDDLAAVNTWDKPDTITPKVTKLNDTEWADSIEDQDNWTVKKHSWSFLIFDGYQS</sequence>
<dbReference type="Pfam" id="PF22848">
    <property type="entry name" value="ASD1_dom"/>
    <property type="match status" value="1"/>
</dbReference>
<comment type="function">
    <text evidence="8">Alpha-L-arabinofuranosidase involved in the degradation of arabinoxylan, a major component of plant hemicellulose. Acts only on small linear 1,5-alpha-linked L-arabinofuranosyl oligosaccharides.</text>
</comment>
<dbReference type="InterPro" id="IPR017853">
    <property type="entry name" value="GH"/>
</dbReference>
<dbReference type="Gene3D" id="2.60.40.1180">
    <property type="entry name" value="Golgi alpha-mannosidase II"/>
    <property type="match status" value="1"/>
</dbReference>
<dbReference type="GO" id="GO:0046556">
    <property type="term" value="F:alpha-L-arabinofuranosidase activity"/>
    <property type="evidence" value="ECO:0007669"/>
    <property type="project" value="UniProtKB-EC"/>
</dbReference>
<gene>
    <name evidence="10" type="ORF">IAR55_004227</name>
</gene>
<evidence type="ECO:0000313" key="11">
    <source>
        <dbReference type="Proteomes" id="UP001388673"/>
    </source>
</evidence>
<protein>
    <recommendedName>
        <fullName evidence="4">non-reducing end alpha-L-arabinofuranosidase</fullName>
        <ecNumber evidence="4">3.2.1.55</ecNumber>
    </recommendedName>
</protein>
<evidence type="ECO:0000256" key="4">
    <source>
        <dbReference type="ARBA" id="ARBA00012670"/>
    </source>
</evidence>